<name>A0AA38G046_TAXCH</name>
<dbReference type="EMBL" id="JAHRHJ020000005">
    <property type="protein sequence ID" value="KAH9313892.1"/>
    <property type="molecule type" value="Genomic_DNA"/>
</dbReference>
<keyword evidence="3" id="KW-1185">Reference proteome</keyword>
<comment type="caution">
    <text evidence="2">The sequence shown here is derived from an EMBL/GenBank/DDBJ whole genome shotgun (WGS) entry which is preliminary data.</text>
</comment>
<evidence type="ECO:0000313" key="2">
    <source>
        <dbReference type="EMBL" id="KAH9313892.1"/>
    </source>
</evidence>
<proteinExistence type="predicted"/>
<dbReference type="AlphaFoldDB" id="A0AA38G046"/>
<protein>
    <submittedName>
        <fullName evidence="2">Uncharacterized protein</fullName>
    </submittedName>
</protein>
<evidence type="ECO:0000313" key="3">
    <source>
        <dbReference type="Proteomes" id="UP000824469"/>
    </source>
</evidence>
<evidence type="ECO:0000256" key="1">
    <source>
        <dbReference type="SAM" id="MobiDB-lite"/>
    </source>
</evidence>
<dbReference type="Proteomes" id="UP000824469">
    <property type="component" value="Unassembled WGS sequence"/>
</dbReference>
<organism evidence="2 3">
    <name type="scientific">Taxus chinensis</name>
    <name type="common">Chinese yew</name>
    <name type="synonym">Taxus wallichiana var. chinensis</name>
    <dbReference type="NCBI Taxonomy" id="29808"/>
    <lineage>
        <taxon>Eukaryota</taxon>
        <taxon>Viridiplantae</taxon>
        <taxon>Streptophyta</taxon>
        <taxon>Embryophyta</taxon>
        <taxon>Tracheophyta</taxon>
        <taxon>Spermatophyta</taxon>
        <taxon>Pinopsida</taxon>
        <taxon>Pinidae</taxon>
        <taxon>Conifers II</taxon>
        <taxon>Cupressales</taxon>
        <taxon>Taxaceae</taxon>
        <taxon>Taxus</taxon>
    </lineage>
</organism>
<sequence>MVMERRRNNKIYGSVVRFMPQPWINLWYGGTMIGSADDYGRETERGGKIDYGNYQNGDVRDFYDAQDNGWNPSHGRFHGHGRVLSFPGHGRDFYDHPMIAHLVEMQNLLDKIWPFDIKLKNQIERILKEDKIDLIKRALEKYVMNPISVVCVWSKLKPDETIQGYEDKGESLKCSKTKVDNMKVLSNGGKEVKETDGAESKEMFKERSLSRIQG</sequence>
<feature type="compositionally biased region" description="Basic and acidic residues" evidence="1">
    <location>
        <begin position="190"/>
        <end position="214"/>
    </location>
</feature>
<reference evidence="2 3" key="1">
    <citation type="journal article" date="2021" name="Nat. Plants">
        <title>The Taxus genome provides insights into paclitaxel biosynthesis.</title>
        <authorList>
            <person name="Xiong X."/>
            <person name="Gou J."/>
            <person name="Liao Q."/>
            <person name="Li Y."/>
            <person name="Zhou Q."/>
            <person name="Bi G."/>
            <person name="Li C."/>
            <person name="Du R."/>
            <person name="Wang X."/>
            <person name="Sun T."/>
            <person name="Guo L."/>
            <person name="Liang H."/>
            <person name="Lu P."/>
            <person name="Wu Y."/>
            <person name="Zhang Z."/>
            <person name="Ro D.K."/>
            <person name="Shang Y."/>
            <person name="Huang S."/>
            <person name="Yan J."/>
        </authorList>
    </citation>
    <scope>NUCLEOTIDE SEQUENCE [LARGE SCALE GENOMIC DNA]</scope>
    <source>
        <strain evidence="2">Ta-2019</strain>
    </source>
</reference>
<accession>A0AA38G046</accession>
<gene>
    <name evidence="2" type="ORF">KI387_022519</name>
</gene>
<feature type="region of interest" description="Disordered" evidence="1">
    <location>
        <begin position="187"/>
        <end position="214"/>
    </location>
</feature>
<feature type="non-terminal residue" evidence="2">
    <location>
        <position position="214"/>
    </location>
</feature>